<dbReference type="InterPro" id="IPR036661">
    <property type="entry name" value="Luciferase-like_sf"/>
</dbReference>
<dbReference type="PANTHER" id="PTHR43244:SF2">
    <property type="entry name" value="CONSERVED HYPOTHETICAL ALANINE AND PROLINE-RICH PROTEIN"/>
    <property type="match status" value="1"/>
</dbReference>
<reference evidence="2 3" key="1">
    <citation type="submission" date="2024-10" db="EMBL/GenBank/DDBJ databases">
        <title>The Natural Products Discovery Center: Release of the First 8490 Sequenced Strains for Exploring Actinobacteria Biosynthetic Diversity.</title>
        <authorList>
            <person name="Kalkreuter E."/>
            <person name="Kautsar S.A."/>
            <person name="Yang D."/>
            <person name="Bader C.D."/>
            <person name="Teijaro C.N."/>
            <person name="Fluegel L."/>
            <person name="Davis C.M."/>
            <person name="Simpson J.R."/>
            <person name="Lauterbach L."/>
            <person name="Steele A.D."/>
            <person name="Gui C."/>
            <person name="Meng S."/>
            <person name="Li G."/>
            <person name="Viehrig K."/>
            <person name="Ye F."/>
            <person name="Su P."/>
            <person name="Kiefer A.F."/>
            <person name="Nichols A."/>
            <person name="Cepeda A.J."/>
            <person name="Yan W."/>
            <person name="Fan B."/>
            <person name="Jiang Y."/>
            <person name="Adhikari A."/>
            <person name="Zheng C.-J."/>
            <person name="Schuster L."/>
            <person name="Cowan T.M."/>
            <person name="Smanski M.J."/>
            <person name="Chevrette M.G."/>
            <person name="De Carvalho L.P.S."/>
            <person name="Shen B."/>
        </authorList>
    </citation>
    <scope>NUCLEOTIDE SEQUENCE [LARGE SCALE GENOMIC DNA]</scope>
    <source>
        <strain evidence="2 3">NPDC019626</strain>
    </source>
</reference>
<dbReference type="InterPro" id="IPR011251">
    <property type="entry name" value="Luciferase-like_dom"/>
</dbReference>
<keyword evidence="3" id="KW-1185">Reference proteome</keyword>
<dbReference type="RefSeq" id="WP_396945584.1">
    <property type="nucleotide sequence ID" value="NZ_JBIRXV010000001.1"/>
</dbReference>
<organism evidence="2 3">
    <name type="scientific">Nocardia beijingensis</name>
    <dbReference type="NCBI Taxonomy" id="95162"/>
    <lineage>
        <taxon>Bacteria</taxon>
        <taxon>Bacillati</taxon>
        <taxon>Actinomycetota</taxon>
        <taxon>Actinomycetes</taxon>
        <taxon>Mycobacteriales</taxon>
        <taxon>Nocardiaceae</taxon>
        <taxon>Nocardia</taxon>
    </lineage>
</organism>
<evidence type="ECO:0000259" key="1">
    <source>
        <dbReference type="Pfam" id="PF00296"/>
    </source>
</evidence>
<comment type="caution">
    <text evidence="2">The sequence shown here is derived from an EMBL/GenBank/DDBJ whole genome shotgun (WGS) entry which is preliminary data.</text>
</comment>
<sequence>MKVHLQVTGAPRQVATEARALAETGADGLFTFEGPHDVFFPLVVAAGATSMELMTNVAIAGPRSPMHLAHAAYDLRVYSEGRFRLGLGSQIRAHVEKRYGSSWGAPAERTAESVAAVKAILAAWEGQGPLNFRGKYYTHTLMPPAFDPGPNPFGPPPVLMGALGPVMTRMAAQVADGLLVMPFNSGRHFTERTLPAVAEGLRRAGRGAAEFPVIAQVMVAVGRTEQMLAAAMGGVGSLIAFYGSTPAYRPVLEVEGWAALHPRLNALSKTGGFAEMRALVTEEMVRTIGVAGTPEECAAQIRARFGAGIEEVCCYFPGYTPDAADVADLVAALHRSTAQARPPVGAAQSRQRR</sequence>
<dbReference type="EMBL" id="JBIRXV010000001">
    <property type="protein sequence ID" value="MFI2319706.1"/>
    <property type="molecule type" value="Genomic_DNA"/>
</dbReference>
<feature type="domain" description="Luciferase-like" evidence="1">
    <location>
        <begin position="9"/>
        <end position="310"/>
    </location>
</feature>
<protein>
    <submittedName>
        <fullName evidence="2">TIGR03617 family F420-dependent LLM class oxidoreductase</fullName>
        <ecNumber evidence="2">1.-.-.-</ecNumber>
    </submittedName>
</protein>
<dbReference type="Gene3D" id="3.20.20.30">
    <property type="entry name" value="Luciferase-like domain"/>
    <property type="match status" value="1"/>
</dbReference>
<dbReference type="NCBIfam" id="TIGR03617">
    <property type="entry name" value="F420_MSMEG_2256"/>
    <property type="match status" value="1"/>
</dbReference>
<dbReference type="Proteomes" id="UP001611450">
    <property type="component" value="Unassembled WGS sequence"/>
</dbReference>
<evidence type="ECO:0000313" key="3">
    <source>
        <dbReference type="Proteomes" id="UP001611450"/>
    </source>
</evidence>
<accession>A0ABW7WB70</accession>
<proteinExistence type="predicted"/>
<keyword evidence="2" id="KW-0560">Oxidoreductase</keyword>
<dbReference type="Pfam" id="PF00296">
    <property type="entry name" value="Bac_luciferase"/>
    <property type="match status" value="1"/>
</dbReference>
<name>A0ABW7WB70_9NOCA</name>
<gene>
    <name evidence="2" type="ORF">ACH47G_04390</name>
</gene>
<dbReference type="CDD" id="cd01097">
    <property type="entry name" value="Tetrahydromethanopterin_reductase"/>
    <property type="match status" value="1"/>
</dbReference>
<dbReference type="GO" id="GO:0016491">
    <property type="term" value="F:oxidoreductase activity"/>
    <property type="evidence" value="ECO:0007669"/>
    <property type="project" value="UniProtKB-KW"/>
</dbReference>
<evidence type="ECO:0000313" key="2">
    <source>
        <dbReference type="EMBL" id="MFI2319706.1"/>
    </source>
</evidence>
<dbReference type="SUPFAM" id="SSF51679">
    <property type="entry name" value="Bacterial luciferase-like"/>
    <property type="match status" value="1"/>
</dbReference>
<dbReference type="PANTHER" id="PTHR43244">
    <property type="match status" value="1"/>
</dbReference>
<dbReference type="InterPro" id="IPR050564">
    <property type="entry name" value="F420-G6PD/mer"/>
</dbReference>
<dbReference type="EC" id="1.-.-.-" evidence="2"/>
<dbReference type="InterPro" id="IPR019919">
    <property type="entry name" value="Lucif-like_OxRdtase_MSMEG_2256"/>
</dbReference>